<name>A0A4R5LX54_9GAMM</name>
<keyword evidence="3 6" id="KW-0812">Transmembrane</keyword>
<evidence type="ECO:0000256" key="6">
    <source>
        <dbReference type="SAM" id="Phobius"/>
    </source>
</evidence>
<dbReference type="EMBL" id="SMSE01000001">
    <property type="protein sequence ID" value="TDG16052.1"/>
    <property type="molecule type" value="Genomic_DNA"/>
</dbReference>
<protein>
    <submittedName>
        <fullName evidence="8">Mechanosensitive ion channel</fullName>
    </submittedName>
</protein>
<evidence type="ECO:0000313" key="9">
    <source>
        <dbReference type="Proteomes" id="UP000295554"/>
    </source>
</evidence>
<dbReference type="GO" id="GO:0008381">
    <property type="term" value="F:mechanosensitive monoatomic ion channel activity"/>
    <property type="evidence" value="ECO:0007669"/>
    <property type="project" value="UniProtKB-ARBA"/>
</dbReference>
<evidence type="ECO:0000256" key="1">
    <source>
        <dbReference type="ARBA" id="ARBA00004141"/>
    </source>
</evidence>
<evidence type="ECO:0000256" key="4">
    <source>
        <dbReference type="ARBA" id="ARBA00022989"/>
    </source>
</evidence>
<comment type="caution">
    <text evidence="8">The sequence shown here is derived from an EMBL/GenBank/DDBJ whole genome shotgun (WGS) entry which is preliminary data.</text>
</comment>
<keyword evidence="9" id="KW-1185">Reference proteome</keyword>
<dbReference type="Gene3D" id="2.30.30.60">
    <property type="match status" value="1"/>
</dbReference>
<evidence type="ECO:0000313" key="8">
    <source>
        <dbReference type="EMBL" id="TDG16052.1"/>
    </source>
</evidence>
<evidence type="ECO:0000259" key="7">
    <source>
        <dbReference type="Pfam" id="PF00924"/>
    </source>
</evidence>
<dbReference type="SUPFAM" id="SSF82861">
    <property type="entry name" value="Mechanosensitive channel protein MscS (YggB), transmembrane region"/>
    <property type="match status" value="1"/>
</dbReference>
<dbReference type="SUPFAM" id="SSF50182">
    <property type="entry name" value="Sm-like ribonucleoproteins"/>
    <property type="match status" value="1"/>
</dbReference>
<feature type="transmembrane region" description="Helical" evidence="6">
    <location>
        <begin position="283"/>
        <end position="302"/>
    </location>
</feature>
<dbReference type="Pfam" id="PF00924">
    <property type="entry name" value="MS_channel_2nd"/>
    <property type="match status" value="1"/>
</dbReference>
<organism evidence="8 9">
    <name type="scientific">Seongchinamella unica</name>
    <dbReference type="NCBI Taxonomy" id="2547392"/>
    <lineage>
        <taxon>Bacteria</taxon>
        <taxon>Pseudomonadati</taxon>
        <taxon>Pseudomonadota</taxon>
        <taxon>Gammaproteobacteria</taxon>
        <taxon>Cellvibrionales</taxon>
        <taxon>Halieaceae</taxon>
        <taxon>Seongchinamella</taxon>
    </lineage>
</organism>
<sequence length="544" mass="60558">MPMLTRLLLSLTLVAPLAWGQAREATDLSARELIETAQKAEELVKEKASSDPNALEGQSTPLATMLGLRDAIRKKDYETAGEYLDRRYIDDAVGQYSDEALVRALAYVWNRQNINDVTSVSDNPEGKLDDGLPAYRDQIGSVRLQDEKVPIYLQRVPDGKGGRVWKLSNATVARIPDMWDELGYNDTIVKIGQWLPQFYFLGLQNWQVFGVIVFFIIAWPLAMLASYLLMKIALLIPNRFPLGIERFFRGPMKFFLYILIARGLINELGLSLTARILLDSSGVDYIAFTVLALGLLSLLRDYQIRKMQYAGNTHYVALLKPFTTIVKVIMVTIIALFWAKQAGYDMSTILAGLGVGSLAVALAAQKTLENVIGAITLYTARPVSAGDFCRFGKVKGVVEEIGLRSTIIRTLDRSVLVIPNSMFSSVEIENYSQRDRIRFFKRYQMEVPSSAQMQQILADIRALMSEHDLVIDETISVRFETIVDANAILRLDAGVDTLDFQEYLAVAETLNLGILDIAERAGCRFTGPAQLNLDAKAESASAAS</sequence>
<dbReference type="InterPro" id="IPR011014">
    <property type="entry name" value="MscS_channel_TM-2"/>
</dbReference>
<dbReference type="PANTHER" id="PTHR30566">
    <property type="entry name" value="YNAI-RELATED MECHANOSENSITIVE ION CHANNEL"/>
    <property type="match status" value="1"/>
</dbReference>
<feature type="transmembrane region" description="Helical" evidence="6">
    <location>
        <begin position="344"/>
        <end position="364"/>
    </location>
</feature>
<dbReference type="Proteomes" id="UP000295554">
    <property type="component" value="Unassembled WGS sequence"/>
</dbReference>
<evidence type="ECO:0000256" key="5">
    <source>
        <dbReference type="ARBA" id="ARBA00023136"/>
    </source>
</evidence>
<feature type="transmembrane region" description="Helical" evidence="6">
    <location>
        <begin position="254"/>
        <end position="277"/>
    </location>
</feature>
<accession>A0A4R5LX54</accession>
<keyword evidence="4 6" id="KW-1133">Transmembrane helix</keyword>
<dbReference type="GO" id="GO:0016020">
    <property type="term" value="C:membrane"/>
    <property type="evidence" value="ECO:0007669"/>
    <property type="project" value="UniProtKB-SubCell"/>
</dbReference>
<feature type="transmembrane region" description="Helical" evidence="6">
    <location>
        <begin position="314"/>
        <end position="338"/>
    </location>
</feature>
<dbReference type="OrthoDB" id="9775207at2"/>
<reference evidence="8 9" key="1">
    <citation type="submission" date="2019-03" db="EMBL/GenBank/DDBJ databases">
        <title>Seongchinamella monodicae gen. nov., sp. nov., a novel member of the Gammaproteobacteria isolated from a tidal mudflat of beach.</title>
        <authorList>
            <person name="Yang H.G."/>
            <person name="Kang J.W."/>
            <person name="Lee S.D."/>
        </authorList>
    </citation>
    <scope>NUCLEOTIDE SEQUENCE [LARGE SCALE GENOMIC DNA]</scope>
    <source>
        <strain evidence="8 9">GH4-78</strain>
    </source>
</reference>
<dbReference type="Gene3D" id="1.10.287.1260">
    <property type="match status" value="1"/>
</dbReference>
<dbReference type="AlphaFoldDB" id="A0A4R5LX54"/>
<evidence type="ECO:0000256" key="2">
    <source>
        <dbReference type="ARBA" id="ARBA00008017"/>
    </source>
</evidence>
<comment type="subcellular location">
    <subcellularLocation>
        <location evidence="1">Membrane</location>
        <topology evidence="1">Multi-pass membrane protein</topology>
    </subcellularLocation>
</comment>
<feature type="transmembrane region" description="Helical" evidence="6">
    <location>
        <begin position="206"/>
        <end position="229"/>
    </location>
</feature>
<dbReference type="InterPro" id="IPR023408">
    <property type="entry name" value="MscS_beta-dom_sf"/>
</dbReference>
<gene>
    <name evidence="8" type="ORF">E2F43_05035</name>
</gene>
<proteinExistence type="inferred from homology"/>
<keyword evidence="5 6" id="KW-0472">Membrane</keyword>
<dbReference type="PANTHER" id="PTHR30566:SF5">
    <property type="entry name" value="MECHANOSENSITIVE ION CHANNEL PROTEIN 1, MITOCHONDRIAL-RELATED"/>
    <property type="match status" value="1"/>
</dbReference>
<comment type="similarity">
    <text evidence="2">Belongs to the MscS (TC 1.A.23) family.</text>
</comment>
<evidence type="ECO:0000256" key="3">
    <source>
        <dbReference type="ARBA" id="ARBA00022692"/>
    </source>
</evidence>
<feature type="domain" description="Mechanosensitive ion channel MscS" evidence="7">
    <location>
        <begin position="367"/>
        <end position="432"/>
    </location>
</feature>
<dbReference type="InterPro" id="IPR010920">
    <property type="entry name" value="LSM_dom_sf"/>
</dbReference>
<dbReference type="InterPro" id="IPR006685">
    <property type="entry name" value="MscS_channel_2nd"/>
</dbReference>